<dbReference type="Gene3D" id="3.40.50.1220">
    <property type="entry name" value="TPP-binding domain"/>
    <property type="match status" value="1"/>
</dbReference>
<dbReference type="Proteomes" id="UP000704762">
    <property type="component" value="Unassembled WGS sequence"/>
</dbReference>
<dbReference type="Pfam" id="PF13289">
    <property type="entry name" value="SIR2_2"/>
    <property type="match status" value="1"/>
</dbReference>
<proteinExistence type="predicted"/>
<evidence type="ECO:0000313" key="2">
    <source>
        <dbReference type="Proteomes" id="UP000704762"/>
    </source>
</evidence>
<sequence>MDSNHGHVFVVKGRIGKVVADAAVISTDLFFTVEDHWRPVIQPGETSFEPANHKPSDWVSRGWGRSPVDGREDLWFLDVASDRGEGDDSFSRLKQLLDAIAQSNLKTKIQGRLLPLVVLPVIGTRGGGQGARRGTVVDSLLSVCQRFVSDNAIDIAIVVPNPSSYGAIQHHRIQAKNQSFPNVDLEQASRLGRAAREGSLALFVGAGTSVPAGLPDWKALIAQLANVAQLDEAVLQHFKKLSPLDQAQLLHQKLGDELASRVVEIINCSHTGVPALAHTLLAGLDCQCAVTTNYDRLYEEAALNGQTERVTAVLPSTVPSGDQRWLLKMHGSLDRPESIVLTRGQFAGFDSAYGPSGAVLQSLLLTKHLLVVGTSMTDDNVLRLIHEVAAYRRNARSSSTSGFDEQERKFGTVVDVSADRAREALHGEHFHWLSMTGETVAERARQLEIFLDAVSMFASKDRSWLLDRSFEYLLTPEERSWADLLRDAADAVAGSGERNGAWKEVADALTGFGARPVTGPGTTGGM</sequence>
<comment type="caution">
    <text evidence="1">The sequence shown here is derived from an EMBL/GenBank/DDBJ whole genome shotgun (WGS) entry which is preliminary data.</text>
</comment>
<dbReference type="EMBL" id="JAFBCF010000001">
    <property type="protein sequence ID" value="MBM7797871.1"/>
    <property type="molecule type" value="Genomic_DNA"/>
</dbReference>
<evidence type="ECO:0008006" key="3">
    <source>
        <dbReference type="Google" id="ProtNLM"/>
    </source>
</evidence>
<evidence type="ECO:0000313" key="1">
    <source>
        <dbReference type="EMBL" id="MBM7797871.1"/>
    </source>
</evidence>
<accession>A0ABS2RFU8</accession>
<dbReference type="InterPro" id="IPR029035">
    <property type="entry name" value="DHS-like_NAD/FAD-binding_dom"/>
</dbReference>
<dbReference type="RefSeq" id="WP_204916501.1">
    <property type="nucleotide sequence ID" value="NZ_BAAAQP010000011.1"/>
</dbReference>
<name>A0ABS2RFU8_9ACTN</name>
<reference evidence="1 2" key="1">
    <citation type="submission" date="2021-01" db="EMBL/GenBank/DDBJ databases">
        <title>Sequencing the genomes of 1000 actinobacteria strains.</title>
        <authorList>
            <person name="Klenk H.-P."/>
        </authorList>
    </citation>
    <scope>NUCLEOTIDE SEQUENCE [LARGE SCALE GENOMIC DNA]</scope>
    <source>
        <strain evidence="1 2">DSM 18662</strain>
    </source>
</reference>
<gene>
    <name evidence="1" type="ORF">JOE57_000792</name>
</gene>
<dbReference type="SUPFAM" id="SSF52467">
    <property type="entry name" value="DHS-like NAD/FAD-binding domain"/>
    <property type="match status" value="1"/>
</dbReference>
<protein>
    <recommendedName>
        <fullName evidence="3">SIR2-like domain-containing protein</fullName>
    </recommendedName>
</protein>
<organism evidence="1 2">
    <name type="scientific">Microlunatus panaciterrae</name>
    <dbReference type="NCBI Taxonomy" id="400768"/>
    <lineage>
        <taxon>Bacteria</taxon>
        <taxon>Bacillati</taxon>
        <taxon>Actinomycetota</taxon>
        <taxon>Actinomycetes</taxon>
        <taxon>Propionibacteriales</taxon>
        <taxon>Propionibacteriaceae</taxon>
        <taxon>Microlunatus</taxon>
    </lineage>
</organism>
<keyword evidence="2" id="KW-1185">Reference proteome</keyword>